<protein>
    <submittedName>
        <fullName evidence="3">Uncharacterized protein</fullName>
    </submittedName>
</protein>
<proteinExistence type="predicted"/>
<sequence length="201" mass="22257">MLSLLKIRPRRSTESTKPFALAPLPTNPRPSEASEAAPTPAPSPPSPTTPSGRGPQPPKTFLHRFLCNTSPFCRNFTLPLPLAVVVLMAFVHISANQGFWRGLNRGKGDPGSMSWAPFWIGITYFLVYVPWWYVVWANYWRSHRKNKPFLSRSVHLGGEIAAIVVTTITLALTVLVSRSGETLIVGFSYVVTMAAFFGIQM</sequence>
<gene>
    <name evidence="3" type="ORF">DNG_07935</name>
</gene>
<organism evidence="3 4">
    <name type="scientific">Cephalotrichum gorgonifer</name>
    <dbReference type="NCBI Taxonomy" id="2041049"/>
    <lineage>
        <taxon>Eukaryota</taxon>
        <taxon>Fungi</taxon>
        <taxon>Dikarya</taxon>
        <taxon>Ascomycota</taxon>
        <taxon>Pezizomycotina</taxon>
        <taxon>Sordariomycetes</taxon>
        <taxon>Hypocreomycetidae</taxon>
        <taxon>Microascales</taxon>
        <taxon>Microascaceae</taxon>
        <taxon>Cephalotrichum</taxon>
    </lineage>
</organism>
<evidence type="ECO:0000313" key="3">
    <source>
        <dbReference type="EMBL" id="SPO05248.1"/>
    </source>
</evidence>
<feature type="transmembrane region" description="Helical" evidence="2">
    <location>
        <begin position="182"/>
        <end position="199"/>
    </location>
</feature>
<evidence type="ECO:0000313" key="4">
    <source>
        <dbReference type="Proteomes" id="UP001187682"/>
    </source>
</evidence>
<feature type="region of interest" description="Disordered" evidence="1">
    <location>
        <begin position="1"/>
        <end position="56"/>
    </location>
</feature>
<name>A0AAE8SY11_9PEZI</name>
<keyword evidence="4" id="KW-1185">Reference proteome</keyword>
<dbReference type="EMBL" id="ONZQ02000012">
    <property type="protein sequence ID" value="SPO05248.1"/>
    <property type="molecule type" value="Genomic_DNA"/>
</dbReference>
<keyword evidence="2" id="KW-0812">Transmembrane</keyword>
<feature type="transmembrane region" description="Helical" evidence="2">
    <location>
        <begin position="115"/>
        <end position="135"/>
    </location>
</feature>
<feature type="compositionally biased region" description="Pro residues" evidence="1">
    <location>
        <begin position="39"/>
        <end position="48"/>
    </location>
</feature>
<dbReference type="Proteomes" id="UP001187682">
    <property type="component" value="Unassembled WGS sequence"/>
</dbReference>
<keyword evidence="2" id="KW-0472">Membrane</keyword>
<feature type="transmembrane region" description="Helical" evidence="2">
    <location>
        <begin position="156"/>
        <end position="176"/>
    </location>
</feature>
<keyword evidence="2" id="KW-1133">Transmembrane helix</keyword>
<feature type="compositionally biased region" description="Low complexity" evidence="1">
    <location>
        <begin position="29"/>
        <end position="38"/>
    </location>
</feature>
<feature type="transmembrane region" description="Helical" evidence="2">
    <location>
        <begin position="76"/>
        <end position="95"/>
    </location>
</feature>
<accession>A0AAE8SY11</accession>
<evidence type="ECO:0000256" key="1">
    <source>
        <dbReference type="SAM" id="MobiDB-lite"/>
    </source>
</evidence>
<dbReference type="AlphaFoldDB" id="A0AAE8SY11"/>
<evidence type="ECO:0000256" key="2">
    <source>
        <dbReference type="SAM" id="Phobius"/>
    </source>
</evidence>
<comment type="caution">
    <text evidence="3">The sequence shown here is derived from an EMBL/GenBank/DDBJ whole genome shotgun (WGS) entry which is preliminary data.</text>
</comment>
<reference evidence="3" key="1">
    <citation type="submission" date="2018-03" db="EMBL/GenBank/DDBJ databases">
        <authorList>
            <person name="Guldener U."/>
        </authorList>
    </citation>
    <scope>NUCLEOTIDE SEQUENCE</scope>
</reference>